<evidence type="ECO:0000256" key="9">
    <source>
        <dbReference type="SAM" id="MobiDB-lite"/>
    </source>
</evidence>
<keyword evidence="13" id="KW-1185">Reference proteome</keyword>
<evidence type="ECO:0000256" key="3">
    <source>
        <dbReference type="ARBA" id="ARBA00010306"/>
    </source>
</evidence>
<dbReference type="KEGG" id="cdu:CD36_28360"/>
<comment type="similarity">
    <text evidence="3">Belongs to the SQS1 family.</text>
</comment>
<dbReference type="GO" id="GO:0006397">
    <property type="term" value="P:mRNA processing"/>
    <property type="evidence" value="ECO:0007669"/>
    <property type="project" value="UniProtKB-KW"/>
</dbReference>
<dbReference type="InterPro" id="IPR034082">
    <property type="entry name" value="R3H_G-patch"/>
</dbReference>
<dbReference type="InterPro" id="IPR000467">
    <property type="entry name" value="G_patch_dom"/>
</dbReference>
<dbReference type="eggNOG" id="KOG0154">
    <property type="taxonomic scope" value="Eukaryota"/>
</dbReference>
<feature type="compositionally biased region" description="Acidic residues" evidence="9">
    <location>
        <begin position="424"/>
        <end position="447"/>
    </location>
</feature>
<dbReference type="InterPro" id="IPR051189">
    <property type="entry name" value="Splicing_assoc_domain"/>
</dbReference>
<feature type="region of interest" description="Disordered" evidence="9">
    <location>
        <begin position="624"/>
        <end position="657"/>
    </location>
</feature>
<evidence type="ECO:0000259" key="10">
    <source>
        <dbReference type="PROSITE" id="PS50174"/>
    </source>
</evidence>
<feature type="domain" description="G-patch" evidence="10">
    <location>
        <begin position="666"/>
        <end position="709"/>
    </location>
</feature>
<dbReference type="GO" id="GO:0005737">
    <property type="term" value="C:cytoplasm"/>
    <property type="evidence" value="ECO:0007669"/>
    <property type="project" value="UniProtKB-SubCell"/>
</dbReference>
<accession>B9WLC4</accession>
<keyword evidence="5" id="KW-0963">Cytoplasm</keyword>
<feature type="region of interest" description="Disordered" evidence="9">
    <location>
        <begin position="147"/>
        <end position="278"/>
    </location>
</feature>
<dbReference type="AlphaFoldDB" id="B9WLC4"/>
<evidence type="ECO:0000256" key="1">
    <source>
        <dbReference type="ARBA" id="ARBA00004123"/>
    </source>
</evidence>
<feature type="compositionally biased region" description="Basic residues" evidence="9">
    <location>
        <begin position="1"/>
        <end position="12"/>
    </location>
</feature>
<dbReference type="VEuPathDB" id="FungiDB:CD36_28360"/>
<keyword evidence="8" id="KW-0539">Nucleus</keyword>
<feature type="compositionally biased region" description="Polar residues" evidence="9">
    <location>
        <begin position="267"/>
        <end position="278"/>
    </location>
</feature>
<dbReference type="Pfam" id="PF01585">
    <property type="entry name" value="G-patch"/>
    <property type="match status" value="1"/>
</dbReference>
<gene>
    <name evidence="11" type="ordered locus">Cd36_28360</name>
    <name evidence="12" type="ORF">CD36_28360</name>
</gene>
<name>B9WLC4_CANDC</name>
<evidence type="ECO:0000256" key="4">
    <source>
        <dbReference type="ARBA" id="ARBA00018964"/>
    </source>
</evidence>
<evidence type="ECO:0000256" key="8">
    <source>
        <dbReference type="ARBA" id="ARBA00023242"/>
    </source>
</evidence>
<dbReference type="EMBL" id="FM992695">
    <property type="protein sequence ID" value="CAX39829.1"/>
    <property type="molecule type" value="Genomic_DNA"/>
</dbReference>
<dbReference type="CGD" id="CAL0000165993">
    <property type="gene designation" value="Cd36_28360"/>
</dbReference>
<feature type="compositionally biased region" description="Low complexity" evidence="9">
    <location>
        <begin position="157"/>
        <end position="169"/>
    </location>
</feature>
<dbReference type="PROSITE" id="PS50174">
    <property type="entry name" value="G_PATCH"/>
    <property type="match status" value="1"/>
</dbReference>
<dbReference type="Proteomes" id="UP000002605">
    <property type="component" value="Chromosome R"/>
</dbReference>
<evidence type="ECO:0000256" key="7">
    <source>
        <dbReference type="ARBA" id="ARBA00023187"/>
    </source>
</evidence>
<dbReference type="PANTHER" id="PTHR14195">
    <property type="entry name" value="G PATCH DOMAIN CONTAINING PROTEIN 2"/>
    <property type="match status" value="1"/>
</dbReference>
<dbReference type="SMART" id="SM00443">
    <property type="entry name" value="G_patch"/>
    <property type="match status" value="1"/>
</dbReference>
<feature type="region of interest" description="Disordered" evidence="9">
    <location>
        <begin position="293"/>
        <end position="322"/>
    </location>
</feature>
<organism evidence="12 13">
    <name type="scientific">Candida dubliniensis (strain CD36 / ATCC MYA-646 / CBS 7987 / NCPF 3949 / NRRL Y-17841)</name>
    <name type="common">Yeast</name>
    <dbReference type="NCBI Taxonomy" id="573826"/>
    <lineage>
        <taxon>Eukaryota</taxon>
        <taxon>Fungi</taxon>
        <taxon>Dikarya</taxon>
        <taxon>Ascomycota</taxon>
        <taxon>Saccharomycotina</taxon>
        <taxon>Pichiomycetes</taxon>
        <taxon>Debaryomycetaceae</taxon>
        <taxon>Candida/Lodderomyces clade</taxon>
        <taxon>Candida</taxon>
    </lineage>
</organism>
<feature type="compositionally biased region" description="Gly residues" evidence="9">
    <location>
        <begin position="13"/>
        <end position="28"/>
    </location>
</feature>
<evidence type="ECO:0000313" key="12">
    <source>
        <dbReference type="EMBL" id="CAX39829.1"/>
    </source>
</evidence>
<protein>
    <recommendedName>
        <fullName evidence="4">Protein SQS1</fullName>
    </recommendedName>
</protein>
<dbReference type="OrthoDB" id="21470at2759"/>
<dbReference type="RefSeq" id="XP_002421885.1">
    <property type="nucleotide sequence ID" value="XM_002421840.1"/>
</dbReference>
<evidence type="ECO:0000313" key="13">
    <source>
        <dbReference type="Proteomes" id="UP000002605"/>
    </source>
</evidence>
<proteinExistence type="inferred from homology"/>
<keyword evidence="6" id="KW-0507">mRNA processing</keyword>
<dbReference type="HOGENOM" id="CLU_021974_1_0_1"/>
<dbReference type="GO" id="GO:0008380">
    <property type="term" value="P:RNA splicing"/>
    <property type="evidence" value="ECO:0007669"/>
    <property type="project" value="UniProtKB-KW"/>
</dbReference>
<comment type="subcellular location">
    <subcellularLocation>
        <location evidence="2">Cytoplasm</location>
    </subcellularLocation>
    <subcellularLocation>
        <location evidence="1">Nucleus</location>
    </subcellularLocation>
</comment>
<dbReference type="GO" id="GO:0003676">
    <property type="term" value="F:nucleic acid binding"/>
    <property type="evidence" value="ECO:0007669"/>
    <property type="project" value="InterPro"/>
</dbReference>
<dbReference type="GO" id="GO:0005634">
    <property type="term" value="C:nucleus"/>
    <property type="evidence" value="ECO:0007669"/>
    <property type="project" value="UniProtKB-SubCell"/>
</dbReference>
<evidence type="ECO:0000256" key="5">
    <source>
        <dbReference type="ARBA" id="ARBA00022490"/>
    </source>
</evidence>
<evidence type="ECO:0000256" key="6">
    <source>
        <dbReference type="ARBA" id="ARBA00022664"/>
    </source>
</evidence>
<dbReference type="CDD" id="cd02646">
    <property type="entry name" value="R3H_G-patch"/>
    <property type="match status" value="1"/>
</dbReference>
<feature type="compositionally biased region" description="Low complexity" evidence="9">
    <location>
        <begin position="300"/>
        <end position="311"/>
    </location>
</feature>
<feature type="compositionally biased region" description="Low complexity" evidence="9">
    <location>
        <begin position="29"/>
        <end position="40"/>
    </location>
</feature>
<feature type="compositionally biased region" description="Acidic residues" evidence="9">
    <location>
        <begin position="173"/>
        <end position="196"/>
    </location>
</feature>
<keyword evidence="7" id="KW-0508">mRNA splicing</keyword>
<reference evidence="12 13" key="1">
    <citation type="journal article" date="2009" name="Genome Res.">
        <title>Comparative genomics of the fungal pathogens Candida dubliniensis and Candida albicans.</title>
        <authorList>
            <person name="Jackson A.P."/>
            <person name="Gamble J.A."/>
            <person name="Yeomans T."/>
            <person name="Moran G.P."/>
            <person name="Saunders D."/>
            <person name="Harris D."/>
            <person name="Aslett M."/>
            <person name="Barrell J.F."/>
            <person name="Butler G."/>
            <person name="Citiulo F."/>
            <person name="Coleman D.C."/>
            <person name="de Groot P.W.J."/>
            <person name="Goodwin T.J."/>
            <person name="Quail M.A."/>
            <person name="McQuillan J."/>
            <person name="Munro C.A."/>
            <person name="Pain A."/>
            <person name="Poulter R.T."/>
            <person name="Rajandream M.A."/>
            <person name="Renauld H."/>
            <person name="Spiering M.J."/>
            <person name="Tivey A."/>
            <person name="Gow N.A.R."/>
            <person name="Barrell B."/>
            <person name="Sullivan D.J."/>
            <person name="Berriman M."/>
        </authorList>
    </citation>
    <scope>NUCLEOTIDE SEQUENCE [LARGE SCALE GENOMIC DNA]</scope>
    <source>
        <strain evidence="13">CD36 / ATCC MYA-646 / CBS 7987 / NCPF 3949 / NRRL Y-17841</strain>
    </source>
</reference>
<dbReference type="GeneID" id="8049554"/>
<evidence type="ECO:0000256" key="2">
    <source>
        <dbReference type="ARBA" id="ARBA00004496"/>
    </source>
</evidence>
<feature type="region of interest" description="Disordered" evidence="9">
    <location>
        <begin position="405"/>
        <end position="447"/>
    </location>
</feature>
<sequence length="709" mass="81679">MPKRGVRRKRGGSGRGGRGGGRGGGGRSLSGANRGRFPSRGNRRRSPKTVSQYGELMDDDNIYIPKTMSELASNMGRRKYGRMFEEIEYTESHQEDLMVRQLRNRPVEFVKAKEVYDPNVILYKLAKLNKKDDDDDGGIDIAVQSISLEDSEDENNESLNNGDELSLSSEESKEIEESEDEYEDEDEDWDEEELDNEISTKLQALEEAMNRVPDDSDSEESVIDRQEEQNEEVESHISVPQSSDVAEETFQESNELESKDQMESEDCTNTTPSKLTQDIETLDIIIDLPSNKVEQHSSHPHSLPQSKPPSKSNDDNNPELELESEPEYGYLEEDYEFDVSKIEVSNVRFGIENQYYIKCMELTGSNDNEYIWIDENDVIEYALDNGVKEHRLNKFLSYITKGMIDEQQPEPEPEPEVYISDTNSESEDEEEEEDDEEADDYPYDSDDNLQDLIEYSKTSTQGLIPFEDRDFSNKNIPAKKRRTFDDLDLDDELQESLIRQLQNYKTNKKNKKHQWEQQKLEESILHNDMLIKYPIHLHIKDIKYEFEQFLKDESRQSLSFPTLDTHGHKTIQKLADCYHMSVIKSGKQGIRKYLKIVKNKSTFKYYPNYEIIDKILRGRPIFHRIDQKPSHSKKNEKKSNRGNSSSSKTRFKEGDIVGAEAPEIDSSNLGRQMLEKLGWIQGQGLGIEGNKGINEPILAKVKTSKTGIK</sequence>
<feature type="region of interest" description="Disordered" evidence="9">
    <location>
        <begin position="1"/>
        <end position="55"/>
    </location>
</feature>
<evidence type="ECO:0000313" key="11">
    <source>
        <dbReference type="CGD" id="CAL0000165993"/>
    </source>
</evidence>